<gene>
    <name evidence="6" type="primary">moaC</name>
    <name evidence="9" type="ORF">FC83_GL003165</name>
</gene>
<dbReference type="EMBL" id="AZGA01000057">
    <property type="protein sequence ID" value="KRM33085.1"/>
    <property type="molecule type" value="Genomic_DNA"/>
</dbReference>
<dbReference type="EC" id="4.6.1.17" evidence="3 6"/>
<evidence type="ECO:0000256" key="1">
    <source>
        <dbReference type="ARBA" id="ARBA00001637"/>
    </source>
</evidence>
<dbReference type="InterPro" id="IPR047594">
    <property type="entry name" value="MoaC_bact/euk"/>
</dbReference>
<comment type="similarity">
    <text evidence="6">Belongs to the MoaC family.</text>
</comment>
<accession>X0QIY9</accession>
<evidence type="ECO:0000256" key="6">
    <source>
        <dbReference type="HAMAP-Rule" id="MF_01224"/>
    </source>
</evidence>
<dbReference type="Gene3D" id="3.40.50.300">
    <property type="entry name" value="P-loop containing nucleotide triphosphate hydrolases"/>
    <property type="match status" value="1"/>
</dbReference>
<dbReference type="AlphaFoldDB" id="X0QIY9"/>
<dbReference type="GO" id="GO:0005525">
    <property type="term" value="F:GTP binding"/>
    <property type="evidence" value="ECO:0007669"/>
    <property type="project" value="InterPro"/>
</dbReference>
<name>X0QIY9_9LACO</name>
<dbReference type="Pfam" id="PF01967">
    <property type="entry name" value="MoaC"/>
    <property type="match status" value="1"/>
</dbReference>
<dbReference type="SUPFAM" id="SSF55040">
    <property type="entry name" value="Molybdenum cofactor biosynthesis protein C, MoaC"/>
    <property type="match status" value="1"/>
</dbReference>
<dbReference type="SUPFAM" id="SSF52540">
    <property type="entry name" value="P-loop containing nucleoside triphosphate hydrolases"/>
    <property type="match status" value="1"/>
</dbReference>
<dbReference type="InterPro" id="IPR023045">
    <property type="entry name" value="MoaC"/>
</dbReference>
<dbReference type="OrthoDB" id="9794429at2"/>
<protein>
    <recommendedName>
        <fullName evidence="3 6">Cyclic pyranopterin monophosphate synthase</fullName>
        <ecNumber evidence="3 6">4.6.1.17</ecNumber>
    </recommendedName>
    <alternativeName>
        <fullName evidence="6">Molybdenum cofactor biosynthesis protein C</fullName>
    </alternativeName>
</protein>
<dbReference type="InterPro" id="IPR002820">
    <property type="entry name" value="Mopterin_CF_biosynth-C_dom"/>
</dbReference>
<sequence length="329" mass="35954">MALTLQVVGFKNSGKTSTILDFLAVAQAKGLKTAVIKHDDHDLADLDQPKTDTSRFKAAGATTLVLQTNAELFLRQAQPATLPQLITAVVPSDTQLVLIEGFKTAAYPKVVLMRPGDTSDPNLTAVAAQASLAKMPQTEDFRTSAKRKAWFTHWLNQRKEDFAMSEQDKLTHFNAQNRAKMVDVTNKSITSRQATAVGTIIMQPETLERIHAGKVKKGDVLAVAQVAGIMASKKTSELIPMCHLVPLTGVDISFKDNDKDAITAEVTVKTKNVTGVEMEALVACQTALLTIYDMCKAMDRGMRLTNCHLVEKMGGKSGHFIYHKQKDSE</sequence>
<feature type="binding site" evidence="6">
    <location>
        <begin position="241"/>
        <end position="243"/>
    </location>
    <ligand>
        <name>substrate</name>
    </ligand>
</feature>
<feature type="active site" evidence="6">
    <location>
        <position position="293"/>
    </location>
</feature>
<dbReference type="UniPathway" id="UPA00344"/>
<evidence type="ECO:0000313" key="10">
    <source>
        <dbReference type="Proteomes" id="UP000051236"/>
    </source>
</evidence>
<dbReference type="InterPro" id="IPR027417">
    <property type="entry name" value="P-loop_NTPase"/>
</dbReference>
<feature type="domain" description="Molybdopterin cofactor biosynthesis C (MoaC)" evidence="7">
    <location>
        <begin position="181"/>
        <end position="315"/>
    </location>
</feature>
<comment type="catalytic activity">
    <reaction evidence="1 6">
        <text>(8S)-3',8-cyclo-7,8-dihydroguanosine 5'-triphosphate = cyclic pyranopterin phosphate + diphosphate</text>
        <dbReference type="Rhea" id="RHEA:49580"/>
        <dbReference type="ChEBI" id="CHEBI:33019"/>
        <dbReference type="ChEBI" id="CHEBI:59648"/>
        <dbReference type="ChEBI" id="CHEBI:131766"/>
        <dbReference type="EC" id="4.6.1.17"/>
    </reaction>
</comment>
<proteinExistence type="inferred from homology"/>
<evidence type="ECO:0000256" key="3">
    <source>
        <dbReference type="ARBA" id="ARBA00012575"/>
    </source>
</evidence>
<dbReference type="eggNOG" id="COG0315">
    <property type="taxonomic scope" value="Bacteria"/>
</dbReference>
<dbReference type="PANTHER" id="PTHR40072:SF1">
    <property type="entry name" value="MOLYBDOPTERIN-GUANINE DINUCLEOTIDE BIOSYNTHESIS ADAPTER PROTEIN"/>
    <property type="match status" value="1"/>
</dbReference>
<dbReference type="STRING" id="1423734.FC83_GL003165"/>
<dbReference type="InterPro" id="IPR052539">
    <property type="entry name" value="MGD_biosynthesis_adapter"/>
</dbReference>
<dbReference type="Gene3D" id="3.30.70.640">
    <property type="entry name" value="Molybdopterin cofactor biosynthesis C (MoaC) domain"/>
    <property type="match status" value="1"/>
</dbReference>
<dbReference type="NCBIfam" id="TIGR00176">
    <property type="entry name" value="mobB"/>
    <property type="match status" value="1"/>
</dbReference>
<dbReference type="PATRIC" id="fig|1423734.3.peg.3213"/>
<evidence type="ECO:0000256" key="2">
    <source>
        <dbReference type="ARBA" id="ARBA00005046"/>
    </source>
</evidence>
<evidence type="ECO:0000313" key="9">
    <source>
        <dbReference type="EMBL" id="KRM33085.1"/>
    </source>
</evidence>
<comment type="subunit">
    <text evidence="6">Homohexamer; trimer of dimers.</text>
</comment>
<evidence type="ECO:0000256" key="5">
    <source>
        <dbReference type="ARBA" id="ARBA00023239"/>
    </source>
</evidence>
<keyword evidence="5 6" id="KW-0456">Lyase</keyword>
<evidence type="ECO:0000259" key="8">
    <source>
        <dbReference type="Pfam" id="PF03205"/>
    </source>
</evidence>
<dbReference type="Pfam" id="PF03205">
    <property type="entry name" value="MobB"/>
    <property type="match status" value="1"/>
</dbReference>
<feature type="binding site" evidence="6">
    <location>
        <begin position="278"/>
        <end position="279"/>
    </location>
    <ligand>
        <name>substrate</name>
    </ligand>
</feature>
<dbReference type="HAMAP" id="MF_01224_B">
    <property type="entry name" value="MoaC_B"/>
    <property type="match status" value="1"/>
</dbReference>
<comment type="caution">
    <text evidence="9">The sequence shown here is derived from an EMBL/GenBank/DDBJ whole genome shotgun (WGS) entry which is preliminary data.</text>
</comment>
<keyword evidence="10" id="KW-1185">Reference proteome</keyword>
<dbReference type="NCBIfam" id="TIGR00581">
    <property type="entry name" value="moaC"/>
    <property type="match status" value="1"/>
</dbReference>
<dbReference type="InterPro" id="IPR004435">
    <property type="entry name" value="MobB_dom"/>
</dbReference>
<dbReference type="NCBIfam" id="NF006870">
    <property type="entry name" value="PRK09364.1"/>
    <property type="match status" value="1"/>
</dbReference>
<dbReference type="GO" id="GO:0006777">
    <property type="term" value="P:Mo-molybdopterin cofactor biosynthetic process"/>
    <property type="evidence" value="ECO:0007669"/>
    <property type="project" value="UniProtKB-UniRule"/>
</dbReference>
<organism evidence="9 10">
    <name type="scientific">Agrilactobacillus composti DSM 18527 = JCM 14202</name>
    <dbReference type="NCBI Taxonomy" id="1423734"/>
    <lineage>
        <taxon>Bacteria</taxon>
        <taxon>Bacillati</taxon>
        <taxon>Bacillota</taxon>
        <taxon>Bacilli</taxon>
        <taxon>Lactobacillales</taxon>
        <taxon>Lactobacillaceae</taxon>
        <taxon>Agrilactobacillus</taxon>
    </lineage>
</organism>
<comment type="pathway">
    <text evidence="2 6">Cofactor biosynthesis; molybdopterin biosynthesis.</text>
</comment>
<dbReference type="PANTHER" id="PTHR40072">
    <property type="entry name" value="MOLYBDOPTERIN-GUANINE DINUCLEOTIDE BIOSYNTHESIS ADAPTER PROTEIN-RELATED"/>
    <property type="match status" value="1"/>
</dbReference>
<dbReference type="CDD" id="cd01420">
    <property type="entry name" value="MoaC_PE"/>
    <property type="match status" value="1"/>
</dbReference>
<dbReference type="GO" id="GO:0061799">
    <property type="term" value="F:cyclic pyranopterin monophosphate synthase activity"/>
    <property type="evidence" value="ECO:0007669"/>
    <property type="project" value="UniProtKB-UniRule"/>
</dbReference>
<dbReference type="Proteomes" id="UP000051236">
    <property type="component" value="Unassembled WGS sequence"/>
</dbReference>
<evidence type="ECO:0000256" key="4">
    <source>
        <dbReference type="ARBA" id="ARBA00023150"/>
    </source>
</evidence>
<reference evidence="9 10" key="1">
    <citation type="journal article" date="2015" name="Genome Announc.">
        <title>Expanding the biotechnology potential of lactobacilli through comparative genomics of 213 strains and associated genera.</title>
        <authorList>
            <person name="Sun Z."/>
            <person name="Harris H.M."/>
            <person name="McCann A."/>
            <person name="Guo C."/>
            <person name="Argimon S."/>
            <person name="Zhang W."/>
            <person name="Yang X."/>
            <person name="Jeffery I.B."/>
            <person name="Cooney J.C."/>
            <person name="Kagawa T.F."/>
            <person name="Liu W."/>
            <person name="Song Y."/>
            <person name="Salvetti E."/>
            <person name="Wrobel A."/>
            <person name="Rasinkangas P."/>
            <person name="Parkhill J."/>
            <person name="Rea M.C."/>
            <person name="O'Sullivan O."/>
            <person name="Ritari J."/>
            <person name="Douillard F.P."/>
            <person name="Paul Ross R."/>
            <person name="Yang R."/>
            <person name="Briner A.E."/>
            <person name="Felis G.E."/>
            <person name="de Vos W.M."/>
            <person name="Barrangou R."/>
            <person name="Klaenhammer T.R."/>
            <person name="Caufield P.W."/>
            <person name="Cui Y."/>
            <person name="Zhang H."/>
            <person name="O'Toole P.W."/>
        </authorList>
    </citation>
    <scope>NUCLEOTIDE SEQUENCE [LARGE SCALE GENOMIC DNA]</scope>
    <source>
        <strain evidence="9 10">DSM 18527</strain>
    </source>
</reference>
<dbReference type="InterPro" id="IPR036522">
    <property type="entry name" value="MoaC_sf"/>
</dbReference>
<keyword evidence="4 6" id="KW-0501">Molybdenum cofactor biosynthesis</keyword>
<feature type="domain" description="Molybdopterin-guanine dinucleotide biosynthesis protein B (MobB)" evidence="8">
    <location>
        <begin position="5"/>
        <end position="123"/>
    </location>
</feature>
<evidence type="ECO:0000259" key="7">
    <source>
        <dbReference type="Pfam" id="PF01967"/>
    </source>
</evidence>
<comment type="function">
    <text evidence="6">Catalyzes the conversion of (8S)-3',8-cyclo-7,8-dihydroguanosine 5'-triphosphate to cyclic pyranopterin monophosphate (cPMP).</text>
</comment>